<dbReference type="PANTHER" id="PTHR33376">
    <property type="match status" value="1"/>
</dbReference>
<name>A0A537IXL9_9BACT</name>
<dbReference type="EMBL" id="VBAP01000031">
    <property type="protein sequence ID" value="TMI76074.1"/>
    <property type="molecule type" value="Genomic_DNA"/>
</dbReference>
<evidence type="ECO:0000256" key="3">
    <source>
        <dbReference type="ARBA" id="ARBA00022729"/>
    </source>
</evidence>
<dbReference type="CDD" id="cd13603">
    <property type="entry name" value="PBP2_TRAP_Siap_TeaA_like"/>
    <property type="match status" value="1"/>
</dbReference>
<dbReference type="AlphaFoldDB" id="A0A537IXL9"/>
<dbReference type="InterPro" id="IPR004682">
    <property type="entry name" value="TRAP_DctP"/>
</dbReference>
<reference evidence="4 5" key="1">
    <citation type="journal article" date="2019" name="Nat. Microbiol.">
        <title>Mediterranean grassland soil C-N compound turnover is dependent on rainfall and depth, and is mediated by genomically divergent microorganisms.</title>
        <authorList>
            <person name="Diamond S."/>
            <person name="Andeer P.F."/>
            <person name="Li Z."/>
            <person name="Crits-Christoph A."/>
            <person name="Burstein D."/>
            <person name="Anantharaman K."/>
            <person name="Lane K.R."/>
            <person name="Thomas B.C."/>
            <person name="Pan C."/>
            <person name="Northen T.R."/>
            <person name="Banfield J.F."/>
        </authorList>
    </citation>
    <scope>NUCLEOTIDE SEQUENCE [LARGE SCALE GENOMIC DNA]</scope>
    <source>
        <strain evidence="4">NP_8</strain>
    </source>
</reference>
<dbReference type="GO" id="GO:0055085">
    <property type="term" value="P:transmembrane transport"/>
    <property type="evidence" value="ECO:0007669"/>
    <property type="project" value="InterPro"/>
</dbReference>
<proteinExistence type="inferred from homology"/>
<sequence>MYSNRVSGAGWITLWVSVLALSALAGISILPRAAAQQKIIIRFGHVGFPDSLFESTAEEFAKRVNKELAGRVEVRVFNSSQLGTDEDMLRGVRVEALEMFLPSTVMSSVDDGFGVFEMPYIIVDRVHMKRVADNAAVRKALLDPQPVKGLRLLAFWENGFRHVTNNVRPITKPDDLRGIKLRIPRGVWRQRMFQAYGANPTPMALSEVFSALQTGVMDGQENPLAQIWGAKFHEVQKYLSLTGHVYTPAYPTAGERWWQTLPPDVRITIRRIAEEVADFARSEGERLDNSLAAEMRTANPNLKVNEVDKKAFIAASAAIYDQFAKEVPNGAELIRLIQSLRP</sequence>
<dbReference type="InterPro" id="IPR038404">
    <property type="entry name" value="TRAP_DctP_sf"/>
</dbReference>
<evidence type="ECO:0000256" key="1">
    <source>
        <dbReference type="ARBA" id="ARBA00009023"/>
    </source>
</evidence>
<dbReference type="PANTHER" id="PTHR33376:SF7">
    <property type="entry name" value="C4-DICARBOXYLATE-BINDING PROTEIN DCTB"/>
    <property type="match status" value="1"/>
</dbReference>
<dbReference type="NCBIfam" id="TIGR00787">
    <property type="entry name" value="dctP"/>
    <property type="match status" value="1"/>
</dbReference>
<accession>A0A537IXL9</accession>
<keyword evidence="2" id="KW-0813">Transport</keyword>
<dbReference type="PIRSF" id="PIRSF006470">
    <property type="entry name" value="DctB"/>
    <property type="match status" value="1"/>
</dbReference>
<dbReference type="Gene3D" id="3.40.190.170">
    <property type="entry name" value="Bacterial extracellular solute-binding protein, family 7"/>
    <property type="match status" value="1"/>
</dbReference>
<evidence type="ECO:0000313" key="4">
    <source>
        <dbReference type="EMBL" id="TMI76074.1"/>
    </source>
</evidence>
<comment type="similarity">
    <text evidence="1">Belongs to the bacterial solute-binding protein 7 family.</text>
</comment>
<protein>
    <submittedName>
        <fullName evidence="4">TRAP transporter substrate-binding protein</fullName>
    </submittedName>
</protein>
<organism evidence="4 5">
    <name type="scientific">Candidatus Segetimicrobium genomatis</name>
    <dbReference type="NCBI Taxonomy" id="2569760"/>
    <lineage>
        <taxon>Bacteria</taxon>
        <taxon>Bacillati</taxon>
        <taxon>Candidatus Sysuimicrobiota</taxon>
        <taxon>Candidatus Sysuimicrobiia</taxon>
        <taxon>Candidatus Sysuimicrobiales</taxon>
        <taxon>Candidatus Segetimicrobiaceae</taxon>
        <taxon>Candidatus Segetimicrobium</taxon>
    </lineage>
</organism>
<evidence type="ECO:0000256" key="2">
    <source>
        <dbReference type="ARBA" id="ARBA00022448"/>
    </source>
</evidence>
<dbReference type="Proteomes" id="UP000318834">
    <property type="component" value="Unassembled WGS sequence"/>
</dbReference>
<evidence type="ECO:0000313" key="5">
    <source>
        <dbReference type="Proteomes" id="UP000318834"/>
    </source>
</evidence>
<gene>
    <name evidence="4" type="ORF">E6H05_04750</name>
</gene>
<comment type="caution">
    <text evidence="4">The sequence shown here is derived from an EMBL/GenBank/DDBJ whole genome shotgun (WGS) entry which is preliminary data.</text>
</comment>
<keyword evidence="3" id="KW-0732">Signal</keyword>
<dbReference type="NCBIfam" id="NF037995">
    <property type="entry name" value="TRAP_S1"/>
    <property type="match status" value="1"/>
</dbReference>
<dbReference type="GO" id="GO:0030288">
    <property type="term" value="C:outer membrane-bounded periplasmic space"/>
    <property type="evidence" value="ECO:0007669"/>
    <property type="project" value="InterPro"/>
</dbReference>
<dbReference type="InterPro" id="IPR018389">
    <property type="entry name" value="DctP_fam"/>
</dbReference>
<dbReference type="Pfam" id="PF03480">
    <property type="entry name" value="DctP"/>
    <property type="match status" value="1"/>
</dbReference>